<dbReference type="PROSITE" id="PS50035">
    <property type="entry name" value="PLD"/>
    <property type="match status" value="2"/>
</dbReference>
<dbReference type="CDD" id="cd09158">
    <property type="entry name" value="PLDc_EcCLS_like_2"/>
    <property type="match status" value="1"/>
</dbReference>
<keyword evidence="7 13" id="KW-1133">Transmembrane helix</keyword>
<evidence type="ECO:0000259" key="14">
    <source>
        <dbReference type="PROSITE" id="PS50035"/>
    </source>
</evidence>
<keyword evidence="11" id="KW-1208">Phospholipid metabolism</keyword>
<keyword evidence="8" id="KW-0443">Lipid metabolism</keyword>
<dbReference type="Pfam" id="PF13396">
    <property type="entry name" value="PLDc_N"/>
    <property type="match status" value="1"/>
</dbReference>
<dbReference type="EMBL" id="QGDQ01000032">
    <property type="protein sequence ID" value="PWJ48170.1"/>
    <property type="molecule type" value="Genomic_DNA"/>
</dbReference>
<evidence type="ECO:0000313" key="16">
    <source>
        <dbReference type="Proteomes" id="UP000245469"/>
    </source>
</evidence>
<dbReference type="Proteomes" id="UP000245469">
    <property type="component" value="Unassembled WGS sequence"/>
</dbReference>
<name>A0A315ZTD2_9ACTN</name>
<evidence type="ECO:0000256" key="13">
    <source>
        <dbReference type="SAM" id="Phobius"/>
    </source>
</evidence>
<dbReference type="Pfam" id="PF13091">
    <property type="entry name" value="PLDc_2"/>
    <property type="match status" value="2"/>
</dbReference>
<dbReference type="SMART" id="SM00155">
    <property type="entry name" value="PLDc"/>
    <property type="match status" value="2"/>
</dbReference>
<feature type="transmembrane region" description="Helical" evidence="13">
    <location>
        <begin position="20"/>
        <end position="41"/>
    </location>
</feature>
<keyword evidence="9 13" id="KW-0472">Membrane</keyword>
<evidence type="ECO:0000256" key="7">
    <source>
        <dbReference type="ARBA" id="ARBA00022989"/>
    </source>
</evidence>
<dbReference type="NCBIfam" id="TIGR04265">
    <property type="entry name" value="bac_cardiolipin"/>
    <property type="match status" value="1"/>
</dbReference>
<protein>
    <recommendedName>
        <fullName evidence="12">Cardiolipin synthase</fullName>
        <ecNumber evidence="12">2.7.8.-</ecNumber>
    </recommendedName>
</protein>
<evidence type="ECO:0000256" key="9">
    <source>
        <dbReference type="ARBA" id="ARBA00023136"/>
    </source>
</evidence>
<dbReference type="PANTHER" id="PTHR21248">
    <property type="entry name" value="CARDIOLIPIN SYNTHASE"/>
    <property type="match status" value="1"/>
</dbReference>
<dbReference type="GO" id="GO:0008808">
    <property type="term" value="F:cardiolipin synthase activity"/>
    <property type="evidence" value="ECO:0007669"/>
    <property type="project" value="UniProtKB-UniRule"/>
</dbReference>
<evidence type="ECO:0000256" key="6">
    <source>
        <dbReference type="ARBA" id="ARBA00022737"/>
    </source>
</evidence>
<dbReference type="SUPFAM" id="SSF56024">
    <property type="entry name" value="Phospholipase D/nuclease"/>
    <property type="match status" value="2"/>
</dbReference>
<sequence length="514" mass="57892">MTDLLARLGDLPTLVPTPPLWLSIALLALDAVIRLVAVAVVPSNRRPSSAMAWLLAIFFLPYVGIAAFLLIGSPKLPRARRQKQRTINKMIMARTEGMDVLREDDPWPPWLASLVRLNRRAGAMPLVTRNAAAVFTDYDKVLLQLAEEVDRAQRFVHVEFYILNLDDTTRPLFDAMARAVQRGVTVRVLLDHVASLRTPGYRRTLRALDDLGAQWHEMLPVQPLRGKFQRPDLRNHRKIVVVDGLVAHTGSQNAVDRSYHKKRYGRRNLTWQDLMVRFEGPVVAEINALFITDWYSETDELLEAEAEAAIPAPLEGGTADAAPVVAAGHQGLLDCQVVPSGPGFDGENNLKLFNALMYYAQERVIITSPYFVPDDSLLYAVTTAAERGLRVDLFVSEIGDQWLVFHAQRSYYEALLRAGVRIFLYPAPYILHAKHVTIDDDVAVVGSSNMDIRSFSLNLEVSVMVRGRSFVEDLRAVEDSYRAVSRELLLADWMQRPWRSKLFDNVCRLTSALQ</sequence>
<dbReference type="InterPro" id="IPR025202">
    <property type="entry name" value="PLD-like_dom"/>
</dbReference>
<accession>A0A315ZTD2</accession>
<evidence type="ECO:0000256" key="12">
    <source>
        <dbReference type="NCBIfam" id="TIGR04265"/>
    </source>
</evidence>
<evidence type="ECO:0000256" key="11">
    <source>
        <dbReference type="ARBA" id="ARBA00023264"/>
    </source>
</evidence>
<dbReference type="EC" id="2.7.8.-" evidence="12"/>
<keyword evidence="10" id="KW-0594">Phospholipid biosynthesis</keyword>
<evidence type="ECO:0000256" key="10">
    <source>
        <dbReference type="ARBA" id="ARBA00023209"/>
    </source>
</evidence>
<evidence type="ECO:0000256" key="2">
    <source>
        <dbReference type="ARBA" id="ARBA00022475"/>
    </source>
</evidence>
<evidence type="ECO:0000256" key="5">
    <source>
        <dbReference type="ARBA" id="ARBA00022692"/>
    </source>
</evidence>
<evidence type="ECO:0000256" key="3">
    <source>
        <dbReference type="ARBA" id="ARBA00022516"/>
    </source>
</evidence>
<gene>
    <name evidence="15" type="ORF">BXY45_13250</name>
</gene>
<proteinExistence type="predicted"/>
<keyword evidence="16" id="KW-1185">Reference proteome</keyword>
<dbReference type="InterPro" id="IPR022924">
    <property type="entry name" value="Cardiolipin_synthase"/>
</dbReference>
<keyword evidence="6" id="KW-0677">Repeat</keyword>
<comment type="subcellular location">
    <subcellularLocation>
        <location evidence="1">Cell membrane</location>
        <topology evidence="1">Multi-pass membrane protein</topology>
    </subcellularLocation>
</comment>
<keyword evidence="2" id="KW-1003">Cell membrane</keyword>
<feature type="transmembrane region" description="Helical" evidence="13">
    <location>
        <begin position="53"/>
        <end position="72"/>
    </location>
</feature>
<evidence type="ECO:0000256" key="1">
    <source>
        <dbReference type="ARBA" id="ARBA00004651"/>
    </source>
</evidence>
<comment type="caution">
    <text evidence="15">The sequence shown here is derived from an EMBL/GenBank/DDBJ whole genome shotgun (WGS) entry which is preliminary data.</text>
</comment>
<dbReference type="Gene3D" id="3.30.870.10">
    <property type="entry name" value="Endonuclease Chain A"/>
    <property type="match status" value="2"/>
</dbReference>
<feature type="domain" description="PLD phosphodiesterase" evidence="14">
    <location>
        <begin position="427"/>
        <end position="454"/>
    </location>
</feature>
<dbReference type="GO" id="GO:0005886">
    <property type="term" value="C:plasma membrane"/>
    <property type="evidence" value="ECO:0007669"/>
    <property type="project" value="UniProtKB-SubCell"/>
</dbReference>
<reference evidence="15 16" key="1">
    <citation type="submission" date="2018-03" db="EMBL/GenBank/DDBJ databases">
        <title>Genomic Encyclopedia of Archaeal and Bacterial Type Strains, Phase II (KMG-II): from individual species to whole genera.</title>
        <authorList>
            <person name="Goeker M."/>
        </authorList>
    </citation>
    <scope>NUCLEOTIDE SEQUENCE [LARGE SCALE GENOMIC DNA]</scope>
    <source>
        <strain evidence="15 16">DSM 44889</strain>
    </source>
</reference>
<dbReference type="GO" id="GO:0032049">
    <property type="term" value="P:cardiolipin biosynthetic process"/>
    <property type="evidence" value="ECO:0007669"/>
    <property type="project" value="UniProtKB-UniRule"/>
</dbReference>
<dbReference type="InterPro" id="IPR001736">
    <property type="entry name" value="PLipase_D/transphosphatidylase"/>
</dbReference>
<dbReference type="AlphaFoldDB" id="A0A315ZTD2"/>
<keyword evidence="3" id="KW-0444">Lipid biosynthesis</keyword>
<dbReference type="InterPro" id="IPR027379">
    <property type="entry name" value="CLS_N"/>
</dbReference>
<feature type="domain" description="PLD phosphodiesterase" evidence="14">
    <location>
        <begin position="231"/>
        <end position="258"/>
    </location>
</feature>
<organism evidence="15 16">
    <name type="scientific">Quadrisphaera granulorum</name>
    <dbReference type="NCBI Taxonomy" id="317664"/>
    <lineage>
        <taxon>Bacteria</taxon>
        <taxon>Bacillati</taxon>
        <taxon>Actinomycetota</taxon>
        <taxon>Actinomycetes</taxon>
        <taxon>Kineosporiales</taxon>
        <taxon>Kineosporiaceae</taxon>
        <taxon>Quadrisphaera</taxon>
    </lineage>
</organism>
<dbReference type="PANTHER" id="PTHR21248:SF22">
    <property type="entry name" value="PHOSPHOLIPASE D"/>
    <property type="match status" value="1"/>
</dbReference>
<evidence type="ECO:0000256" key="8">
    <source>
        <dbReference type="ARBA" id="ARBA00023098"/>
    </source>
</evidence>
<evidence type="ECO:0000313" key="15">
    <source>
        <dbReference type="EMBL" id="PWJ48170.1"/>
    </source>
</evidence>
<evidence type="ECO:0000256" key="4">
    <source>
        <dbReference type="ARBA" id="ARBA00022679"/>
    </source>
</evidence>
<keyword evidence="4" id="KW-0808">Transferase</keyword>
<keyword evidence="5 13" id="KW-0812">Transmembrane</keyword>